<dbReference type="Pfam" id="PF05239">
    <property type="entry name" value="PRC"/>
    <property type="match status" value="1"/>
</dbReference>
<name>A0ABX0JPB5_9PROT</name>
<sequence>MGVADFTLTMPRPAVLCLVLALTVTTSAHASANDVDSSSGTGNSNAETTGVIHPTVSPPGQNQDSAITPVLPPPAMEPGQDTPTGDSPEQPIPLTVRSGTGISSAGSKDGDQPRTETISAPSGGLLDRKVLGADHASLGRVVDVLAGPDGKVRAVVVDIGGFLGVGNRRVAIAWSLLAPDQTDSGRPITVLAPSGVIRSAPEYNNNSPTIQILSGPHVTQPPADEGNSKRPDDENAQPDSPAIAVPLTRTAAPSDSVEQTSSGPGSPQKGSPQKEEATPRDIPAGPPASDHGR</sequence>
<dbReference type="RefSeq" id="WP_173582715.1">
    <property type="nucleotide sequence ID" value="NZ_WOTB01000006.1"/>
</dbReference>
<feature type="compositionally biased region" description="Polar residues" evidence="1">
    <location>
        <begin position="34"/>
        <end position="48"/>
    </location>
</feature>
<feature type="compositionally biased region" description="Polar residues" evidence="1">
    <location>
        <begin position="97"/>
        <end position="106"/>
    </location>
</feature>
<evidence type="ECO:0000256" key="1">
    <source>
        <dbReference type="SAM" id="MobiDB-lite"/>
    </source>
</evidence>
<dbReference type="Proteomes" id="UP000635278">
    <property type="component" value="Unassembled WGS sequence"/>
</dbReference>
<feature type="compositionally biased region" description="Polar residues" evidence="1">
    <location>
        <begin position="202"/>
        <end position="212"/>
    </location>
</feature>
<dbReference type="EMBL" id="WOTB01000006">
    <property type="protein sequence ID" value="NHN84336.1"/>
    <property type="molecule type" value="Genomic_DNA"/>
</dbReference>
<feature type="region of interest" description="Disordered" evidence="1">
    <location>
        <begin position="30"/>
        <end position="125"/>
    </location>
</feature>
<feature type="compositionally biased region" description="Polar residues" evidence="1">
    <location>
        <begin position="251"/>
        <end position="260"/>
    </location>
</feature>
<evidence type="ECO:0000256" key="2">
    <source>
        <dbReference type="SAM" id="SignalP"/>
    </source>
</evidence>
<feature type="compositionally biased region" description="Low complexity" evidence="1">
    <location>
        <begin position="261"/>
        <end position="271"/>
    </location>
</feature>
<dbReference type="InterPro" id="IPR027275">
    <property type="entry name" value="PRC-brl_dom"/>
</dbReference>
<feature type="chain" id="PRO_5046049742" description="PRC-barrel domain-containing protein" evidence="2">
    <location>
        <begin position="31"/>
        <end position="293"/>
    </location>
</feature>
<keyword evidence="5" id="KW-1185">Reference proteome</keyword>
<feature type="signal peptide" evidence="2">
    <location>
        <begin position="1"/>
        <end position="30"/>
    </location>
</feature>
<evidence type="ECO:0000313" key="4">
    <source>
        <dbReference type="EMBL" id="NHN84336.1"/>
    </source>
</evidence>
<dbReference type="SUPFAM" id="SSF50346">
    <property type="entry name" value="PRC-barrel domain"/>
    <property type="match status" value="1"/>
</dbReference>
<organism evidence="4 5">
    <name type="scientific">Acetobacter musti</name>
    <dbReference type="NCBI Taxonomy" id="864732"/>
    <lineage>
        <taxon>Bacteria</taxon>
        <taxon>Pseudomonadati</taxon>
        <taxon>Pseudomonadota</taxon>
        <taxon>Alphaproteobacteria</taxon>
        <taxon>Acetobacterales</taxon>
        <taxon>Acetobacteraceae</taxon>
        <taxon>Acetobacter</taxon>
    </lineage>
</organism>
<feature type="region of interest" description="Disordered" evidence="1">
    <location>
        <begin position="198"/>
        <end position="293"/>
    </location>
</feature>
<keyword evidence="2" id="KW-0732">Signal</keyword>
<dbReference type="Gene3D" id="2.30.30.240">
    <property type="entry name" value="PRC-barrel domain"/>
    <property type="match status" value="1"/>
</dbReference>
<accession>A0ABX0JPB5</accession>
<protein>
    <recommendedName>
        <fullName evidence="3">PRC-barrel domain-containing protein</fullName>
    </recommendedName>
</protein>
<dbReference type="InterPro" id="IPR011033">
    <property type="entry name" value="PRC_barrel-like_sf"/>
</dbReference>
<gene>
    <name evidence="4" type="ORF">GOB93_06705</name>
</gene>
<evidence type="ECO:0000259" key="3">
    <source>
        <dbReference type="Pfam" id="PF05239"/>
    </source>
</evidence>
<evidence type="ECO:0000313" key="5">
    <source>
        <dbReference type="Proteomes" id="UP000635278"/>
    </source>
</evidence>
<feature type="domain" description="PRC-barrel" evidence="3">
    <location>
        <begin position="125"/>
        <end position="185"/>
    </location>
</feature>
<reference evidence="4 5" key="1">
    <citation type="journal article" date="2020" name="Int. J. Syst. Evol. Microbiol.">
        <title>Novel acetic acid bacteria from cider fermentations: Acetobacter conturbans sp. nov. and Acetobacter fallax sp. nov.</title>
        <authorList>
            <person name="Sombolestani A.S."/>
            <person name="Cleenwerck I."/>
            <person name="Cnockaert M."/>
            <person name="Borremans W."/>
            <person name="Wieme A.D."/>
            <person name="De Vuyst L."/>
            <person name="Vandamme P."/>
        </authorList>
    </citation>
    <scope>NUCLEOTIDE SEQUENCE [LARGE SCALE GENOMIC DNA]</scope>
    <source>
        <strain evidence="4 5">LMG 30640</strain>
    </source>
</reference>
<comment type="caution">
    <text evidence="4">The sequence shown here is derived from an EMBL/GenBank/DDBJ whole genome shotgun (WGS) entry which is preliminary data.</text>
</comment>
<proteinExistence type="predicted"/>